<dbReference type="EMBL" id="CP015633">
    <property type="protein sequence ID" value="ANF34530.1"/>
    <property type="molecule type" value="Genomic_DNA"/>
</dbReference>
<proteinExistence type="predicted"/>
<evidence type="ECO:0000313" key="2">
    <source>
        <dbReference type="EMBL" id="ANF34530.1"/>
    </source>
</evidence>
<keyword evidence="2" id="KW-0614">Plasmid</keyword>
<keyword evidence="1" id="KW-0472">Membrane</keyword>
<gene>
    <name evidence="2" type="ORF">A7978_05685</name>
</gene>
<feature type="transmembrane region" description="Helical" evidence="1">
    <location>
        <begin position="38"/>
        <end position="57"/>
    </location>
</feature>
<dbReference type="Proteomes" id="UP000264231">
    <property type="component" value="Plasmid lp31"/>
</dbReference>
<keyword evidence="1" id="KW-1133">Transmembrane helix</keyword>
<feature type="transmembrane region" description="Helical" evidence="1">
    <location>
        <begin position="69"/>
        <end position="90"/>
    </location>
</feature>
<keyword evidence="1" id="KW-0812">Transmembrane</keyword>
<organism evidence="2 3">
    <name type="scientific">Borrelia turicatae</name>
    <dbReference type="NCBI Taxonomy" id="142"/>
    <lineage>
        <taxon>Bacteria</taxon>
        <taxon>Pseudomonadati</taxon>
        <taxon>Spirochaetota</taxon>
        <taxon>Spirochaetia</taxon>
        <taxon>Spirochaetales</taxon>
        <taxon>Borreliaceae</taxon>
        <taxon>Borrelia</taxon>
    </lineage>
</organism>
<evidence type="ECO:0000256" key="1">
    <source>
        <dbReference type="SAM" id="Phobius"/>
    </source>
</evidence>
<sequence length="113" mass="11710">MTSTPSLSALATALAALLPISAPSLVTLASLVTESISFAITSFAPLTAPIVLLLAFFASDILPDSSFNLFLVILSPSPIFLKCSPTLLLLSPDLTTVSPKESPIALPKMPKIS</sequence>
<evidence type="ECO:0000313" key="3">
    <source>
        <dbReference type="Proteomes" id="UP000264231"/>
    </source>
</evidence>
<name>A0A172XCZ9_BORTU</name>
<protein>
    <submittedName>
        <fullName evidence="2">Uncharacterized protein</fullName>
    </submittedName>
</protein>
<accession>A0A172XCZ9</accession>
<dbReference type="AlphaFoldDB" id="A0A172XCZ9"/>
<reference evidence="2 3" key="1">
    <citation type="submission" date="2016-05" db="EMBL/GenBank/DDBJ databases">
        <title>Chromosome and linear plasmid sequence of a 2015 human isolate of tick-borne relapsing fever spirochete, Borrelia turicatae.</title>
        <authorList>
            <person name="Kingry L.C."/>
            <person name="Dhwani B."/>
            <person name="Replogle A."/>
            <person name="Sexton C."/>
            <person name="Rowe L."/>
            <person name="Stermole B.M."/>
            <person name="Christensen A.M."/>
            <person name="Schriefer M.E."/>
        </authorList>
    </citation>
    <scope>NUCLEOTIDE SEQUENCE [LARGE SCALE GENOMIC DNA]</scope>
    <source>
        <strain evidence="2 3">BTE5EL</strain>
        <plasmid evidence="2 3">lp31</plasmid>
    </source>
</reference>
<geneLocation type="plasmid" evidence="2 3">
    <name>lp31</name>
</geneLocation>